<sequence>MNTNELPLDRVATLVDRELVTDGFSRNSGNGRTRLWLPGNRETKMWKSRQDGLYHLAIGAYTGIRNVVAHSRRPD</sequence>
<organism evidence="2 3">
    <name type="scientific">Kribbella soli</name>
    <dbReference type="NCBI Taxonomy" id="1124743"/>
    <lineage>
        <taxon>Bacteria</taxon>
        <taxon>Bacillati</taxon>
        <taxon>Actinomycetota</taxon>
        <taxon>Actinomycetes</taxon>
        <taxon>Propionibacteriales</taxon>
        <taxon>Kribbellaceae</taxon>
        <taxon>Kribbella</taxon>
    </lineage>
</organism>
<feature type="domain" description="Conserved hypothetical protein CHP02391" evidence="1">
    <location>
        <begin position="16"/>
        <end position="73"/>
    </location>
</feature>
<dbReference type="AlphaFoldDB" id="A0A4V2LYX7"/>
<evidence type="ECO:0000259" key="1">
    <source>
        <dbReference type="Pfam" id="PF09509"/>
    </source>
</evidence>
<accession>A0A4V2LYX7</accession>
<evidence type="ECO:0000313" key="3">
    <source>
        <dbReference type="Proteomes" id="UP000292346"/>
    </source>
</evidence>
<proteinExistence type="predicted"/>
<name>A0A4V2LYX7_9ACTN</name>
<evidence type="ECO:0000313" key="2">
    <source>
        <dbReference type="EMBL" id="TCC06056.1"/>
    </source>
</evidence>
<dbReference type="Proteomes" id="UP000292346">
    <property type="component" value="Unassembled WGS sequence"/>
</dbReference>
<protein>
    <recommendedName>
        <fullName evidence="1">Conserved hypothetical protein CHP02391 domain-containing protein</fullName>
    </recommendedName>
</protein>
<dbReference type="OrthoDB" id="3189478at2"/>
<dbReference type="InterPro" id="IPR012654">
    <property type="entry name" value="CHP02391"/>
</dbReference>
<comment type="caution">
    <text evidence="2">The sequence shown here is derived from an EMBL/GenBank/DDBJ whole genome shotgun (WGS) entry which is preliminary data.</text>
</comment>
<dbReference type="EMBL" id="SJJZ01000003">
    <property type="protein sequence ID" value="TCC06056.1"/>
    <property type="molecule type" value="Genomic_DNA"/>
</dbReference>
<reference evidence="2 3" key="1">
    <citation type="submission" date="2019-02" db="EMBL/GenBank/DDBJ databases">
        <title>Kribbella capetownensis sp. nov. and Kribbella speibonae sp. nov., isolated from soil.</title>
        <authorList>
            <person name="Curtis S.M."/>
            <person name="Norton I."/>
            <person name="Everest G.J."/>
            <person name="Meyers P.R."/>
        </authorList>
    </citation>
    <scope>NUCLEOTIDE SEQUENCE [LARGE SCALE GENOMIC DNA]</scope>
    <source>
        <strain evidence="2 3">KCTC 29219</strain>
    </source>
</reference>
<dbReference type="Pfam" id="PF09509">
    <property type="entry name" value="Hypoth_Ymh"/>
    <property type="match status" value="1"/>
</dbReference>
<gene>
    <name evidence="2" type="ORF">E0H45_29210</name>
</gene>
<keyword evidence="3" id="KW-1185">Reference proteome</keyword>